<keyword evidence="4" id="KW-1185">Reference proteome</keyword>
<dbReference type="AlphaFoldDB" id="A0AA40C2D4"/>
<dbReference type="EMBL" id="JAULSU010000003">
    <property type="protein sequence ID" value="KAK0622324.1"/>
    <property type="molecule type" value="Genomic_DNA"/>
</dbReference>
<evidence type="ECO:0000313" key="4">
    <source>
        <dbReference type="Proteomes" id="UP001175000"/>
    </source>
</evidence>
<feature type="region of interest" description="Disordered" evidence="1">
    <location>
        <begin position="64"/>
        <end position="107"/>
    </location>
</feature>
<sequence length="578" mass="61110">MRDWIFCRAAVVCWCLSLAAIALAEECASDPCLRAVTATTSQRNATADCLSFFAIEPTTRTVTKTVTSNSTTPRTEAKTSESSKLIAKKANDEGHDELDEESQYQPPDNLLYGKALQESKEIPTYASECVATEDYSSACSCLGVSTPSIAGERPTMTVTATVTAFIGTGASFFNSTAHFGNSTLGSINPTTRVLLAGKSSKKSTAKSSRKKPGKTQGKTTGKTTRKTTVNTTGSQTAKTTEKATGKTTGGKSSSAVVPAVGPQGSSTIPSANGPTTVYVVNATTTVIASSQRWTNTSLSASTHVNSTGRYWNSTALGTANSTSTSKSLTTSNATHWLNSSSTLFHLTNTTTHPIWLSTTLPTFIPNTTVRWPNSTTLPHLNSTSSVLWPNTTSIPLLNQTSSVRWPNSTLRATNTSTPTTTPTPLPYPTTCGKDSPPFHLQLSFPGSPFNDWFVSLIGNNLLFTRNLTSSSNFSVGKSGHLCVVGYNDTDGIPAVGSVERRVGVGVVYLLRKRTVEGLEGDYGILSCHREGEGVECEVKAGEGAGGRSWVGCGIQLGLGKEGEEESDGRCTRVGVRVV</sequence>
<proteinExistence type="predicted"/>
<feature type="signal peptide" evidence="2">
    <location>
        <begin position="1"/>
        <end position="24"/>
    </location>
</feature>
<organism evidence="3 4">
    <name type="scientific">Immersiella caudata</name>
    <dbReference type="NCBI Taxonomy" id="314043"/>
    <lineage>
        <taxon>Eukaryota</taxon>
        <taxon>Fungi</taxon>
        <taxon>Dikarya</taxon>
        <taxon>Ascomycota</taxon>
        <taxon>Pezizomycotina</taxon>
        <taxon>Sordariomycetes</taxon>
        <taxon>Sordariomycetidae</taxon>
        <taxon>Sordariales</taxon>
        <taxon>Lasiosphaeriaceae</taxon>
        <taxon>Immersiella</taxon>
    </lineage>
</organism>
<name>A0AA40C2D4_9PEZI</name>
<feature type="region of interest" description="Disordered" evidence="1">
    <location>
        <begin position="197"/>
        <end position="268"/>
    </location>
</feature>
<comment type="caution">
    <text evidence="3">The sequence shown here is derived from an EMBL/GenBank/DDBJ whole genome shotgun (WGS) entry which is preliminary data.</text>
</comment>
<reference evidence="3" key="1">
    <citation type="submission" date="2023-06" db="EMBL/GenBank/DDBJ databases">
        <title>Genome-scale phylogeny and comparative genomics of the fungal order Sordariales.</title>
        <authorList>
            <consortium name="Lawrence Berkeley National Laboratory"/>
            <person name="Hensen N."/>
            <person name="Bonometti L."/>
            <person name="Westerberg I."/>
            <person name="Brannstrom I.O."/>
            <person name="Guillou S."/>
            <person name="Cros-Aarteil S."/>
            <person name="Calhoun S."/>
            <person name="Haridas S."/>
            <person name="Kuo A."/>
            <person name="Mondo S."/>
            <person name="Pangilinan J."/>
            <person name="Riley R."/>
            <person name="Labutti K."/>
            <person name="Andreopoulos B."/>
            <person name="Lipzen A."/>
            <person name="Chen C."/>
            <person name="Yanf M."/>
            <person name="Daum C."/>
            <person name="Ng V."/>
            <person name="Clum A."/>
            <person name="Steindorff A."/>
            <person name="Ohm R."/>
            <person name="Martin F."/>
            <person name="Silar P."/>
            <person name="Natvig D."/>
            <person name="Lalanne C."/>
            <person name="Gautier V."/>
            <person name="Ament-Velasquez S.L."/>
            <person name="Kruys A."/>
            <person name="Hutchinson M.I."/>
            <person name="Powell A.J."/>
            <person name="Barry K."/>
            <person name="Miller A.N."/>
            <person name="Grigoriev I.V."/>
            <person name="Debuchy R."/>
            <person name="Gladieux P."/>
            <person name="Thoren M.H."/>
            <person name="Johannesson H."/>
        </authorList>
    </citation>
    <scope>NUCLEOTIDE SEQUENCE</scope>
    <source>
        <strain evidence="3">CBS 606.72</strain>
    </source>
</reference>
<keyword evidence="2" id="KW-0732">Signal</keyword>
<evidence type="ECO:0000256" key="1">
    <source>
        <dbReference type="SAM" id="MobiDB-lite"/>
    </source>
</evidence>
<feature type="compositionally biased region" description="Low complexity" evidence="1">
    <location>
        <begin position="245"/>
        <end position="255"/>
    </location>
</feature>
<evidence type="ECO:0000313" key="3">
    <source>
        <dbReference type="EMBL" id="KAK0622324.1"/>
    </source>
</evidence>
<dbReference type="Proteomes" id="UP001175000">
    <property type="component" value="Unassembled WGS sequence"/>
</dbReference>
<protein>
    <submittedName>
        <fullName evidence="3">Uncharacterized protein</fullName>
    </submittedName>
</protein>
<gene>
    <name evidence="3" type="ORF">B0T14DRAFT_147250</name>
</gene>
<feature type="compositionally biased region" description="Basic residues" evidence="1">
    <location>
        <begin position="199"/>
        <end position="213"/>
    </location>
</feature>
<accession>A0AA40C2D4</accession>
<feature type="compositionally biased region" description="Low complexity" evidence="1">
    <location>
        <begin position="64"/>
        <end position="74"/>
    </location>
</feature>
<feature type="chain" id="PRO_5041470063" evidence="2">
    <location>
        <begin position="25"/>
        <end position="578"/>
    </location>
</feature>
<feature type="compositionally biased region" description="Low complexity" evidence="1">
    <location>
        <begin position="214"/>
        <end position="238"/>
    </location>
</feature>
<evidence type="ECO:0000256" key="2">
    <source>
        <dbReference type="SAM" id="SignalP"/>
    </source>
</evidence>